<evidence type="ECO:0000313" key="2">
    <source>
        <dbReference type="Proteomes" id="UP000016927"/>
    </source>
</evidence>
<name>R0M4P5_NOSB1</name>
<proteinExistence type="predicted"/>
<dbReference type="OrthoDB" id="2195345at2759"/>
<reference evidence="1 2" key="1">
    <citation type="journal article" date="2013" name="BMC Genomics">
        <title>Comparative genomics of parasitic silkworm microsporidia reveal an association between genome expansion and host adaptation.</title>
        <authorList>
            <person name="Pan G."/>
            <person name="Xu J."/>
            <person name="Li T."/>
            <person name="Xia Q."/>
            <person name="Liu S.L."/>
            <person name="Zhang G."/>
            <person name="Li S."/>
            <person name="Li C."/>
            <person name="Liu H."/>
            <person name="Yang L."/>
            <person name="Liu T."/>
            <person name="Zhang X."/>
            <person name="Wu Z."/>
            <person name="Fan W."/>
            <person name="Dang X."/>
            <person name="Xiang H."/>
            <person name="Tao M."/>
            <person name="Li Y."/>
            <person name="Hu J."/>
            <person name="Li Z."/>
            <person name="Lin L."/>
            <person name="Luo J."/>
            <person name="Geng L."/>
            <person name="Wang L."/>
            <person name="Long M."/>
            <person name="Wan Y."/>
            <person name="He N."/>
            <person name="Zhang Z."/>
            <person name="Lu C."/>
            <person name="Keeling P.J."/>
            <person name="Wang J."/>
            <person name="Xiang Z."/>
            <person name="Zhou Z."/>
        </authorList>
    </citation>
    <scope>NUCLEOTIDE SEQUENCE [LARGE SCALE GENOMIC DNA]</scope>
    <source>
        <strain evidence="2">CQ1 / CVCC 102059</strain>
    </source>
</reference>
<dbReference type="EMBL" id="KB909206">
    <property type="protein sequence ID" value="EOB12954.1"/>
    <property type="molecule type" value="Genomic_DNA"/>
</dbReference>
<sequence>MFNFSEISNFFKKLEKRELFPKSKHDYAYKKSKGGDTNDRNLLEERNLIQMRIEEDVIPCLNNNPFIQNDKRCRK</sequence>
<evidence type="ECO:0000313" key="1">
    <source>
        <dbReference type="EMBL" id="EOB12954.1"/>
    </source>
</evidence>
<organism evidence="1 2">
    <name type="scientific">Nosema bombycis (strain CQ1 / CVCC 102059)</name>
    <name type="common">Microsporidian parasite</name>
    <name type="synonym">Pebrine of silkworm</name>
    <dbReference type="NCBI Taxonomy" id="578461"/>
    <lineage>
        <taxon>Eukaryota</taxon>
        <taxon>Fungi</taxon>
        <taxon>Fungi incertae sedis</taxon>
        <taxon>Microsporidia</taxon>
        <taxon>Nosematidae</taxon>
        <taxon>Nosema</taxon>
    </lineage>
</organism>
<accession>R0M4P5</accession>
<protein>
    <submittedName>
        <fullName evidence="1">Uncharacterized protein</fullName>
    </submittedName>
</protein>
<dbReference type="VEuPathDB" id="MicrosporidiaDB:NBO_298g0004"/>
<dbReference type="Proteomes" id="UP000016927">
    <property type="component" value="Unassembled WGS sequence"/>
</dbReference>
<gene>
    <name evidence="1" type="ORF">NBO_298g0004</name>
</gene>
<keyword evidence="2" id="KW-1185">Reference proteome</keyword>
<dbReference type="HOGENOM" id="CLU_2671680_0_0_1"/>
<dbReference type="AlphaFoldDB" id="R0M4P5"/>